<evidence type="ECO:0000313" key="5">
    <source>
        <dbReference type="Proteomes" id="UP000267249"/>
    </source>
</evidence>
<dbReference type="CDD" id="cd06257">
    <property type="entry name" value="DnaJ"/>
    <property type="match status" value="1"/>
</dbReference>
<sequence length="229" mass="26300">MSDHYATLGVSPSASQQEIKLAYRQLAKQYHPDRNAKAGHERIIAINAAYEVLGNAEERRRYDALRGSSRQSATERTVAAQDHYRQQRRRQGDRDEAVERWLKRVYEPAQAAIGKILRPFRAELTALAADPYDDALMAAFEAYIERSRQYQAQAERYLQSEPAPAMAGAIARLLFQCLNQTSDALDELERYCLGYNDDCLRDGREMMRIAQRLRQELQAIVRQQPGRSH</sequence>
<name>A0AAN1QND9_SYNEL</name>
<feature type="domain" description="J" evidence="3">
    <location>
        <begin position="3"/>
        <end position="66"/>
    </location>
</feature>
<dbReference type="SUPFAM" id="SSF46565">
    <property type="entry name" value="Chaperone J-domain"/>
    <property type="match status" value="1"/>
</dbReference>
<feature type="region of interest" description="Disordered" evidence="2">
    <location>
        <begin position="64"/>
        <end position="93"/>
    </location>
</feature>
<accession>A0AAN1QND9</accession>
<evidence type="ECO:0000256" key="1">
    <source>
        <dbReference type="ARBA" id="ARBA00023186"/>
    </source>
</evidence>
<evidence type="ECO:0000313" key="4">
    <source>
        <dbReference type="EMBL" id="AZB72585.1"/>
    </source>
</evidence>
<protein>
    <submittedName>
        <fullName evidence="4">DnaJ domain-containing protein</fullName>
    </submittedName>
</protein>
<dbReference type="InterPro" id="IPR051938">
    <property type="entry name" value="Apopto_cytoskel_mod"/>
</dbReference>
<gene>
    <name evidence="4" type="ORF">DOP62_07555</name>
</gene>
<dbReference type="EMBL" id="CP030139">
    <property type="protein sequence ID" value="AZB72585.1"/>
    <property type="molecule type" value="Genomic_DNA"/>
</dbReference>
<dbReference type="InterPro" id="IPR036869">
    <property type="entry name" value="J_dom_sf"/>
</dbReference>
<dbReference type="Proteomes" id="UP000267249">
    <property type="component" value="Chromosome"/>
</dbReference>
<dbReference type="PRINTS" id="PR00625">
    <property type="entry name" value="JDOMAIN"/>
</dbReference>
<organism evidence="4 5">
    <name type="scientific">Synechococcus elongatus PCC 11801</name>
    <dbReference type="NCBI Taxonomy" id="2219813"/>
    <lineage>
        <taxon>Bacteria</taxon>
        <taxon>Bacillati</taxon>
        <taxon>Cyanobacteriota</taxon>
        <taxon>Cyanophyceae</taxon>
        <taxon>Synechococcales</taxon>
        <taxon>Synechococcaceae</taxon>
        <taxon>Synechococcus</taxon>
    </lineage>
</organism>
<dbReference type="Gene3D" id="1.10.287.110">
    <property type="entry name" value="DnaJ domain"/>
    <property type="match status" value="1"/>
</dbReference>
<dbReference type="SMART" id="SM00271">
    <property type="entry name" value="DnaJ"/>
    <property type="match status" value="1"/>
</dbReference>
<dbReference type="Pfam" id="PF00226">
    <property type="entry name" value="DnaJ"/>
    <property type="match status" value="1"/>
</dbReference>
<dbReference type="RefSeq" id="WP_208672703.1">
    <property type="nucleotide sequence ID" value="NZ_CP030139.2"/>
</dbReference>
<proteinExistence type="predicted"/>
<dbReference type="AlphaFoldDB" id="A0AAN1QND9"/>
<dbReference type="PANTHER" id="PTHR44145">
    <property type="entry name" value="DNAJ HOMOLOG SUBFAMILY A MEMBER 3, MITOCHONDRIAL"/>
    <property type="match status" value="1"/>
</dbReference>
<reference evidence="4 5" key="1">
    <citation type="journal article" date="2018" name="Sci. Rep.">
        <title>Genome Features and Biochemical Characteristics of a Robust, Fast Growing and Naturally Transformable Cyanobacterium Synechococcus elongatus PCC 11801 Isolated from India.</title>
        <authorList>
            <person name="Jaiswal D."/>
            <person name="Sengupta A."/>
            <person name="Sohoni S."/>
            <person name="Sengupta S."/>
            <person name="Phadnavis A.G."/>
            <person name="Pakrasi H.B."/>
            <person name="Wangikar P.P."/>
        </authorList>
    </citation>
    <scope>NUCLEOTIDE SEQUENCE [LARGE SCALE GENOMIC DNA]</scope>
    <source>
        <strain evidence="4 5">PCC 11801</strain>
    </source>
</reference>
<dbReference type="PROSITE" id="PS50076">
    <property type="entry name" value="DNAJ_2"/>
    <property type="match status" value="1"/>
</dbReference>
<dbReference type="InterPro" id="IPR001623">
    <property type="entry name" value="DnaJ_domain"/>
</dbReference>
<keyword evidence="1" id="KW-0143">Chaperone</keyword>
<evidence type="ECO:0000259" key="3">
    <source>
        <dbReference type="PROSITE" id="PS50076"/>
    </source>
</evidence>
<evidence type="ECO:0000256" key="2">
    <source>
        <dbReference type="SAM" id="MobiDB-lite"/>
    </source>
</evidence>
<feature type="compositionally biased region" description="Basic and acidic residues" evidence="2">
    <location>
        <begin position="82"/>
        <end position="93"/>
    </location>
</feature>
<dbReference type="PANTHER" id="PTHR44145:SF3">
    <property type="entry name" value="DNAJ HOMOLOG SUBFAMILY A MEMBER 3, MITOCHONDRIAL"/>
    <property type="match status" value="1"/>
</dbReference>